<sequence>MLNVDYVIYCPIREEYAYYEFSNHYQGFSFGTIMQADGFNDAAKALNHITGLISPTGRVLVKKDPEIEGCVVLKRTTMTEVEPA</sequence>
<proteinExistence type="predicted"/>
<evidence type="ECO:0000313" key="1">
    <source>
        <dbReference type="EMBL" id="BBC78201.1"/>
    </source>
</evidence>
<dbReference type="GeneID" id="65108340"/>
<accession>A0A2Z5ZCN1</accession>
<evidence type="ECO:0000313" key="2">
    <source>
        <dbReference type="Proteomes" id="UP000250157"/>
    </source>
</evidence>
<dbReference type="Proteomes" id="UP000250157">
    <property type="component" value="Segment"/>
</dbReference>
<organism evidence="1 2">
    <name type="scientific">Escherichia phage EcS1</name>
    <dbReference type="NCBI Taxonomy" id="2083276"/>
    <lineage>
        <taxon>Viruses</taxon>
        <taxon>Duplodnaviria</taxon>
        <taxon>Heunggongvirae</taxon>
        <taxon>Uroviricota</taxon>
        <taxon>Caudoviricetes</taxon>
        <taxon>Pantevenvirales</taxon>
        <taxon>Straboviridae</taxon>
        <taxon>Tevenvirinae</taxon>
        <taxon>Kagamiyamavirus</taxon>
        <taxon>Kagamiyamavirus ecs1</taxon>
    </lineage>
</organism>
<dbReference type="RefSeq" id="YP_010090848.1">
    <property type="nucleotide sequence ID" value="NC_055721.1"/>
</dbReference>
<protein>
    <submittedName>
        <fullName evidence="1">Uncharacterized protein</fullName>
    </submittedName>
</protein>
<reference evidence="1 2" key="1">
    <citation type="submission" date="2018-02" db="EMBL/GenBank/DDBJ databases">
        <title>Full genome sequencing of a novel polyvalent bacteriophage as one of T4-Family member.</title>
        <authorList>
            <person name="Kawasaki T."/>
            <person name="Saad A.M."/>
            <person name="Yamada T."/>
        </authorList>
    </citation>
    <scope>NUCLEOTIDE SEQUENCE [LARGE SCALE GENOMIC DNA]</scope>
    <source>
        <strain evidence="1 2">EcS1</strain>
    </source>
</reference>
<dbReference type="KEGG" id="vg:65108340"/>
<name>A0A2Z5ZCN1_9CAUD</name>
<keyword evidence="2" id="KW-1185">Reference proteome</keyword>
<dbReference type="EMBL" id="LC371242">
    <property type="protein sequence ID" value="BBC78201.1"/>
    <property type="molecule type" value="Genomic_DNA"/>
</dbReference>